<keyword evidence="1" id="KW-0479">Metal-binding</keyword>
<dbReference type="SUPFAM" id="SSF57850">
    <property type="entry name" value="RING/U-box"/>
    <property type="match status" value="1"/>
</dbReference>
<dbReference type="Pfam" id="PF21366">
    <property type="entry name" value="TRAFD1-XIAF1_ZnF"/>
    <property type="match status" value="1"/>
</dbReference>
<feature type="compositionally biased region" description="Polar residues" evidence="5">
    <location>
        <begin position="791"/>
        <end position="805"/>
    </location>
</feature>
<feature type="compositionally biased region" description="Basic and acidic residues" evidence="5">
    <location>
        <begin position="540"/>
        <end position="551"/>
    </location>
</feature>
<comment type="caution">
    <text evidence="7">The sequence shown here is derived from an EMBL/GenBank/DDBJ whole genome shotgun (WGS) entry which is preliminary data.</text>
</comment>
<feature type="domain" description="RING-type" evidence="6">
    <location>
        <begin position="154"/>
        <end position="192"/>
    </location>
</feature>
<feature type="compositionally biased region" description="Polar residues" evidence="5">
    <location>
        <begin position="1255"/>
        <end position="1279"/>
    </location>
</feature>
<feature type="compositionally biased region" description="Polar residues" evidence="5">
    <location>
        <begin position="976"/>
        <end position="989"/>
    </location>
</feature>
<dbReference type="InterPro" id="IPR017907">
    <property type="entry name" value="Znf_RING_CS"/>
</dbReference>
<evidence type="ECO:0000313" key="7">
    <source>
        <dbReference type="EMBL" id="CAL4064954.1"/>
    </source>
</evidence>
<feature type="compositionally biased region" description="Basic and acidic residues" evidence="5">
    <location>
        <begin position="1188"/>
        <end position="1198"/>
    </location>
</feature>
<feature type="region of interest" description="Disordered" evidence="5">
    <location>
        <begin position="316"/>
        <end position="516"/>
    </location>
</feature>
<dbReference type="PROSITE" id="PS00518">
    <property type="entry name" value="ZF_RING_1"/>
    <property type="match status" value="1"/>
</dbReference>
<evidence type="ECO:0000256" key="4">
    <source>
        <dbReference type="PROSITE-ProRule" id="PRU00175"/>
    </source>
</evidence>
<dbReference type="Gene3D" id="3.30.40.10">
    <property type="entry name" value="Zinc/RING finger domain, C3HC4 (zinc finger)"/>
    <property type="match status" value="3"/>
</dbReference>
<feature type="region of interest" description="Disordered" evidence="5">
    <location>
        <begin position="685"/>
        <end position="1030"/>
    </location>
</feature>
<feature type="compositionally biased region" description="Low complexity" evidence="5">
    <location>
        <begin position="1400"/>
        <end position="1413"/>
    </location>
</feature>
<feature type="compositionally biased region" description="Low complexity" evidence="5">
    <location>
        <begin position="376"/>
        <end position="484"/>
    </location>
</feature>
<name>A0AAV2PU95_MEGNR</name>
<dbReference type="GO" id="GO:0008270">
    <property type="term" value="F:zinc ion binding"/>
    <property type="evidence" value="ECO:0007669"/>
    <property type="project" value="UniProtKB-KW"/>
</dbReference>
<feature type="compositionally biased region" description="Low complexity" evidence="5">
    <location>
        <begin position="1349"/>
        <end position="1362"/>
    </location>
</feature>
<dbReference type="SMART" id="SM00184">
    <property type="entry name" value="RING"/>
    <property type="match status" value="1"/>
</dbReference>
<sequence length="1452" mass="159711">MGEDTKYCGNCQKDVAENNFTMHSVHCQRNIVVCAMCQESVPKSQYQIHIQDNHKELPCGKCGQNVDASDVFTHEKEKCPKRLVTCPYCDLEVVATEAPAHDEYCGARTDRCKGCTKFVMSKHLQFHYENDHKYLTPEEKEEANNASDEEGPECPICLGPITHPLSLECGHVFCMVCVKGIANNNKNCAICRRDIPRDMLMDIRFCREEDIIKNYVNKPKDKSRVSVSRSHSVPSRRSSDYSIPTARQRLMRTTEDYDRMVSSLISSRTITPTTRYERPSNTHTPAAYTPYSGSTTSTSSTSCADAFKDDDCCCSPSSSSSTPSASTTTATPAYSNRSTTSPDSSCRSSSPTPLSPPPVVPPRAHHVSRFLSAGPTTSSSNTYTRSSTPSRTSTSTSSSDASRTTTVPSEPTSSSGTSSTSRYSTPSSKTVSNSSSPSYSRYSSRTSDDSYTSSTLYSSTSNTATSMTPSAASSTRTSTETSSIRPRRPTTLDLDLNSGNRENSEDIARNPPENATQEEYDRWLAFQLATTSDDVSITEFNKRHEKNESRPAFRRSISMPDRPDDDSSSSDSDSDPNSRSNRRPPTSPRSAASASSYNASRNSSISKSSSDSNASTSSQSSSTGARPKSASLKKRVSFKEDEPPVRRVAPVLLPCEFCDEMFPERDLMRHQTSCDQNETSLPRLSRFSNVRSSSIDALSPLPGTSGSRAGTPTSRSGTPTFRSGTPTSRSGSDSSIPDTPHSTSVSPSRNVTSPTQALSTRSITSPTQTSSRSSSSPTVARSVTSPTPSTETRSITSPTPLSPTEFSKPPRPPAPPMKTEVKPQTPLVPPKNQATVVPRKSPLPPPPNTPPVLPTTIVTVKDATPNSSRPSSTSPALNTSSSGSTISSFASGASSCTTPSTSSSTSPTPVDTPTEDEEDSPFSKPRRGRLLSSAIFSWRNMGGPRSASEARNKYARSNTAPMEETELDHDVPGILTSRSAHQLPVQTDSPVPVDSLKTDTNEQDSNDSFFVKKTNKYRAPAPPQNIDYSQSCPVTPLPHFSPVLPRKEFSDVTEECPSPVNTLISDYSPKAMRKSFNDRLKENFRRMDSKPMMKNEKNIRREEILKKEQEKERSKEEEISCEFCKQIFSPENFRCHKAMCEKVHESDPLQTPTPTPDSNEQTSRSERDSKSPMPIRHNKGPAPQPPTEFERKVNEDNARRRFDRAKSLFNDKSVGSFSEGVTRGRNLERRGSVKEQRSSYWDSKNMDRPYGSRDVLNSNNFESTPSLTSSSTKYGGSVQNLSSYQPSNYSTGHGWSSHVSMVRDDARNRSALNNSSNYNDHGGDNYSTNGSSFDNGEVDYDSSGRCRSRSQSVNRFNNNSNNHSDHSFFHEMRAALCKTSLGHLTNENNGMRYRERSCSRQRPSSMFASSSRFGSNPHLSVYDSLSSPNRSNFSISDAFSNASNNYKRRYNR</sequence>
<feature type="compositionally biased region" description="Low complexity" evidence="5">
    <location>
        <begin position="588"/>
        <end position="622"/>
    </location>
</feature>
<protein>
    <recommendedName>
        <fullName evidence="6">RING-type domain-containing protein</fullName>
    </recommendedName>
</protein>
<feature type="compositionally biased region" description="Polar residues" evidence="5">
    <location>
        <begin position="685"/>
        <end position="758"/>
    </location>
</feature>
<dbReference type="GO" id="GO:0005739">
    <property type="term" value="C:mitochondrion"/>
    <property type="evidence" value="ECO:0007669"/>
    <property type="project" value="TreeGrafter"/>
</dbReference>
<feature type="compositionally biased region" description="Pro residues" evidence="5">
    <location>
        <begin position="841"/>
        <end position="853"/>
    </location>
</feature>
<dbReference type="PANTHER" id="PTHR16295">
    <property type="entry name" value="TRAF-TYPE ZINC FINGER PROTEIN-RELATED"/>
    <property type="match status" value="1"/>
</dbReference>
<feature type="region of interest" description="Disordered" evidence="5">
    <location>
        <begin position="222"/>
        <end position="245"/>
    </location>
</feature>
<feature type="compositionally biased region" description="Low complexity" evidence="5">
    <location>
        <begin position="316"/>
        <end position="352"/>
    </location>
</feature>
<proteinExistence type="predicted"/>
<keyword evidence="8" id="KW-1185">Reference proteome</keyword>
<keyword evidence="3" id="KW-0862">Zinc</keyword>
<feature type="compositionally biased region" description="Low complexity" evidence="5">
    <location>
        <begin position="759"/>
        <end position="790"/>
    </location>
</feature>
<dbReference type="PROSITE" id="PS50089">
    <property type="entry name" value="ZF_RING_2"/>
    <property type="match status" value="1"/>
</dbReference>
<reference evidence="7 8" key="1">
    <citation type="submission" date="2024-05" db="EMBL/GenBank/DDBJ databases">
        <authorList>
            <person name="Wallberg A."/>
        </authorList>
    </citation>
    <scope>NUCLEOTIDE SEQUENCE [LARGE SCALE GENOMIC DNA]</scope>
</reference>
<keyword evidence="2 4" id="KW-0863">Zinc-finger</keyword>
<evidence type="ECO:0000313" key="8">
    <source>
        <dbReference type="Proteomes" id="UP001497623"/>
    </source>
</evidence>
<dbReference type="InterPro" id="IPR051986">
    <property type="entry name" value="Innate_Immune_Apopt_Reg"/>
</dbReference>
<feature type="compositionally biased region" description="Low complexity" evidence="5">
    <location>
        <begin position="854"/>
        <end position="912"/>
    </location>
</feature>
<feature type="region of interest" description="Disordered" evidence="5">
    <location>
        <begin position="1144"/>
        <end position="1198"/>
    </location>
</feature>
<dbReference type="PANTHER" id="PTHR16295:SF10">
    <property type="entry name" value="EXPRESSED PROTEIN"/>
    <property type="match status" value="1"/>
</dbReference>
<evidence type="ECO:0000256" key="3">
    <source>
        <dbReference type="ARBA" id="ARBA00022833"/>
    </source>
</evidence>
<evidence type="ECO:0000259" key="6">
    <source>
        <dbReference type="PROSITE" id="PS50089"/>
    </source>
</evidence>
<accession>A0AAV2PU95</accession>
<dbReference type="InterPro" id="IPR049439">
    <property type="entry name" value="TRAFD1-XIAF1_Znf"/>
</dbReference>
<feature type="region of interest" description="Disordered" evidence="5">
    <location>
        <begin position="1393"/>
        <end position="1413"/>
    </location>
</feature>
<dbReference type="InterPro" id="IPR013083">
    <property type="entry name" value="Znf_RING/FYVE/PHD"/>
</dbReference>
<feature type="region of interest" description="Disordered" evidence="5">
    <location>
        <begin position="266"/>
        <end position="295"/>
    </location>
</feature>
<feature type="compositionally biased region" description="Acidic residues" evidence="5">
    <location>
        <begin position="563"/>
        <end position="574"/>
    </location>
</feature>
<feature type="compositionally biased region" description="Low complexity" evidence="5">
    <location>
        <begin position="1310"/>
        <end position="1319"/>
    </location>
</feature>
<feature type="compositionally biased region" description="Low complexity" evidence="5">
    <location>
        <begin position="225"/>
        <end position="236"/>
    </location>
</feature>
<feature type="region of interest" description="Disordered" evidence="5">
    <location>
        <begin position="1092"/>
        <end position="1116"/>
    </location>
</feature>
<dbReference type="InterPro" id="IPR044110">
    <property type="entry name" value="RING-HC_RNF146"/>
</dbReference>
<feature type="region of interest" description="Disordered" evidence="5">
    <location>
        <begin position="1310"/>
        <end position="1363"/>
    </location>
</feature>
<feature type="compositionally biased region" description="Polar residues" evidence="5">
    <location>
        <begin position="1148"/>
        <end position="1162"/>
    </location>
</feature>
<dbReference type="EMBL" id="CAXKWB010001619">
    <property type="protein sequence ID" value="CAL4064954.1"/>
    <property type="molecule type" value="Genomic_DNA"/>
</dbReference>
<organism evidence="7 8">
    <name type="scientific">Meganyctiphanes norvegica</name>
    <name type="common">Northern krill</name>
    <name type="synonym">Thysanopoda norvegica</name>
    <dbReference type="NCBI Taxonomy" id="48144"/>
    <lineage>
        <taxon>Eukaryota</taxon>
        <taxon>Metazoa</taxon>
        <taxon>Ecdysozoa</taxon>
        <taxon>Arthropoda</taxon>
        <taxon>Crustacea</taxon>
        <taxon>Multicrustacea</taxon>
        <taxon>Malacostraca</taxon>
        <taxon>Eumalacostraca</taxon>
        <taxon>Eucarida</taxon>
        <taxon>Euphausiacea</taxon>
        <taxon>Euphausiidae</taxon>
        <taxon>Meganyctiphanes</taxon>
    </lineage>
</organism>
<dbReference type="Pfam" id="PF13920">
    <property type="entry name" value="zf-C3HC4_3"/>
    <property type="match status" value="1"/>
</dbReference>
<dbReference type="Proteomes" id="UP001497623">
    <property type="component" value="Unassembled WGS sequence"/>
</dbReference>
<evidence type="ECO:0000256" key="1">
    <source>
        <dbReference type="ARBA" id="ARBA00022723"/>
    </source>
</evidence>
<dbReference type="CDD" id="cd16546">
    <property type="entry name" value="RING-HC_RNF146"/>
    <property type="match status" value="1"/>
</dbReference>
<feature type="region of interest" description="Disordered" evidence="5">
    <location>
        <begin position="539"/>
        <end position="648"/>
    </location>
</feature>
<gene>
    <name evidence="7" type="ORF">MNOR_LOCUS4412</name>
</gene>
<feature type="region of interest" description="Disordered" evidence="5">
    <location>
        <begin position="1214"/>
        <end position="1279"/>
    </location>
</feature>
<feature type="compositionally biased region" description="Polar residues" evidence="5">
    <location>
        <begin position="1325"/>
        <end position="1334"/>
    </location>
</feature>
<feature type="compositionally biased region" description="Basic and acidic residues" evidence="5">
    <location>
        <begin position="1225"/>
        <end position="1237"/>
    </location>
</feature>
<evidence type="ECO:0000256" key="2">
    <source>
        <dbReference type="ARBA" id="ARBA00022771"/>
    </source>
</evidence>
<dbReference type="InterPro" id="IPR001841">
    <property type="entry name" value="Znf_RING"/>
</dbReference>
<evidence type="ECO:0000256" key="5">
    <source>
        <dbReference type="SAM" id="MobiDB-lite"/>
    </source>
</evidence>